<reference evidence="1 2" key="1">
    <citation type="submission" date="2020-04" db="EMBL/GenBank/DDBJ databases">
        <title>MicrobeNet Type strains.</title>
        <authorList>
            <person name="Nicholson A.C."/>
        </authorList>
    </citation>
    <scope>NUCLEOTIDE SEQUENCE [LARGE SCALE GENOMIC DNA]</scope>
    <source>
        <strain evidence="1 2">DSM 44113</strain>
    </source>
</reference>
<keyword evidence="2" id="KW-1185">Reference proteome</keyword>
<gene>
    <name evidence="1" type="ORF">HF999_07315</name>
</gene>
<dbReference type="Pfam" id="PF18728">
    <property type="entry name" value="HEPN_AbiV"/>
    <property type="match status" value="1"/>
</dbReference>
<comment type="caution">
    <text evidence="1">The sequence shown here is derived from an EMBL/GenBank/DDBJ whole genome shotgun (WGS) entry which is preliminary data.</text>
</comment>
<proteinExistence type="predicted"/>
<dbReference type="RefSeq" id="WP_168545228.1">
    <property type="nucleotide sequence ID" value="NZ_BAAAKS010000004.1"/>
</dbReference>
<name>A0A846WYZ3_9ACTN</name>
<dbReference type="AlphaFoldDB" id="A0A846WYZ3"/>
<dbReference type="EMBL" id="JAAXOQ010000007">
    <property type="protein sequence ID" value="NKY18174.1"/>
    <property type="molecule type" value="Genomic_DNA"/>
</dbReference>
<organism evidence="1 2">
    <name type="scientific">Tsukamurella spumae</name>
    <dbReference type="NCBI Taxonomy" id="44753"/>
    <lineage>
        <taxon>Bacteria</taxon>
        <taxon>Bacillati</taxon>
        <taxon>Actinomycetota</taxon>
        <taxon>Actinomycetes</taxon>
        <taxon>Mycobacteriales</taxon>
        <taxon>Tsukamurellaceae</taxon>
        <taxon>Tsukamurella</taxon>
    </lineage>
</organism>
<sequence length="225" mass="24699">MTLRLSAARAREFWHALMANAVGLIEDAATLLAAGSAGRAQSLLVLALEELARADAVYWASLTAWEGEADTVELAPAEEGGKHLSVSNSHRDKIEHAERNALNLGPFWGDYSGWAPGEERPVPRVPKEVDEAKQAGFYVANRQRNGGGFASPLDIEKEPVTAELERVAQLAEMALIEDHTRKQDLGTATEDSAQDLHWKVIPYAHREMFRTVYGDLRDAEPETGD</sequence>
<dbReference type="NCBIfam" id="TIGR04498">
    <property type="entry name" value="AbiV_defense"/>
    <property type="match status" value="1"/>
</dbReference>
<protein>
    <submittedName>
        <fullName evidence="1">AbiV family abortive infection protein</fullName>
    </submittedName>
</protein>
<accession>A0A846WYZ3</accession>
<dbReference type="InterPro" id="IPR030987">
    <property type="entry name" value="AbiV"/>
</dbReference>
<evidence type="ECO:0000313" key="2">
    <source>
        <dbReference type="Proteomes" id="UP000582646"/>
    </source>
</evidence>
<dbReference type="Proteomes" id="UP000582646">
    <property type="component" value="Unassembled WGS sequence"/>
</dbReference>
<evidence type="ECO:0000313" key="1">
    <source>
        <dbReference type="EMBL" id="NKY18174.1"/>
    </source>
</evidence>